<dbReference type="AlphaFoldDB" id="W9V0F3"/>
<name>W9V0F3_9GAMM</name>
<reference evidence="2" key="1">
    <citation type="submission" date="2012-11" db="EMBL/GenBank/DDBJ databases">
        <authorList>
            <person name="Singh A."/>
            <person name="Pinnaka A.K."/>
            <person name="Vaidya B."/>
        </authorList>
    </citation>
    <scope>NUCLEOTIDE SEQUENCE [LARGE SCALE GENOMIC DNA]</scope>
    <source>
        <strain evidence="2">AK23</strain>
    </source>
</reference>
<accession>W9V0F3</accession>
<reference evidence="1 2" key="2">
    <citation type="journal article" date="2015" name="Syst. Appl. Microbiol.">
        <title>Nitrincola nitratireducens sp. nov. isolated from a haloalkaline crater lake.</title>
        <authorList>
            <person name="Singh A."/>
            <person name="Vaidya B."/>
            <person name="Tanuku N.R."/>
            <person name="Pinnaka A.K."/>
        </authorList>
    </citation>
    <scope>NUCLEOTIDE SEQUENCE [LARGE SCALE GENOMIC DNA]</scope>
    <source>
        <strain evidence="1 2">AK23</strain>
    </source>
</reference>
<sequence length="326" mass="35640">MKYYLGAYAASPNQNGWNAQLETAFYDELKALPNVKGLEHPFLGSHLHPYDDRWFLANIDPAWDYVLTCIPGIMNALGQNPQFGLASVDESGRLAALDFMQQACTAVGQLNAHLGRPAVQAIQIQTAPARHNAPSSKAALQASLQTLMSWDWQGARLVIEHCDAYVDSHTPSKGFLALADELEVLTQLNIHLPAEQHLGMVINWGRSVIETRRVEGALEHINAAQAAGVLSGVMFSGVSDQNSEYGAWCDSHQPPRLSEQVLHGEPGSWMTEQAICQCLAAVDSAEQLLVLGAKIGIRPLSASIEQRIAYVRNMLAIFDRYFAVAP</sequence>
<keyword evidence="2" id="KW-1185">Reference proteome</keyword>
<dbReference type="Pfam" id="PF16154">
    <property type="entry name" value="DUF4862"/>
    <property type="match status" value="1"/>
</dbReference>
<dbReference type="InterPro" id="IPR032344">
    <property type="entry name" value="DUF4862"/>
</dbReference>
<protein>
    <recommendedName>
        <fullName evidence="3">DUF4862 domain-containing protein</fullName>
    </recommendedName>
</protein>
<proteinExistence type="predicted"/>
<dbReference type="EMBL" id="AONB01000001">
    <property type="protein sequence ID" value="EXJ12804.1"/>
    <property type="molecule type" value="Genomic_DNA"/>
</dbReference>
<dbReference type="STRING" id="1229521.D791_00146"/>
<dbReference type="OrthoDB" id="7307665at2"/>
<evidence type="ECO:0008006" key="3">
    <source>
        <dbReference type="Google" id="ProtNLM"/>
    </source>
</evidence>
<dbReference type="RefSeq" id="WP_036506499.1">
    <property type="nucleotide sequence ID" value="NZ_AONB01000001.1"/>
</dbReference>
<dbReference type="PATRIC" id="fig|1229521.3.peg.153"/>
<organism evidence="1 2">
    <name type="scientific">Nitrincola nitratireducens</name>
    <dbReference type="NCBI Taxonomy" id="1229521"/>
    <lineage>
        <taxon>Bacteria</taxon>
        <taxon>Pseudomonadati</taxon>
        <taxon>Pseudomonadota</taxon>
        <taxon>Gammaproteobacteria</taxon>
        <taxon>Oceanospirillales</taxon>
        <taxon>Oceanospirillaceae</taxon>
        <taxon>Nitrincola</taxon>
    </lineage>
</organism>
<gene>
    <name evidence="1" type="ORF">D791_00146</name>
</gene>
<evidence type="ECO:0000313" key="2">
    <source>
        <dbReference type="Proteomes" id="UP000019464"/>
    </source>
</evidence>
<comment type="caution">
    <text evidence="1">The sequence shown here is derived from an EMBL/GenBank/DDBJ whole genome shotgun (WGS) entry which is preliminary data.</text>
</comment>
<evidence type="ECO:0000313" key="1">
    <source>
        <dbReference type="EMBL" id="EXJ12804.1"/>
    </source>
</evidence>
<dbReference type="Proteomes" id="UP000019464">
    <property type="component" value="Unassembled WGS sequence"/>
</dbReference>